<dbReference type="PRINTS" id="PR00080">
    <property type="entry name" value="SDRFAMILY"/>
</dbReference>
<reference evidence="3" key="1">
    <citation type="submission" date="2018-05" db="EMBL/GenBank/DDBJ databases">
        <authorList>
            <person name="Lanie J.A."/>
            <person name="Ng W.-L."/>
            <person name="Kazmierczak K.M."/>
            <person name="Andrzejewski T.M."/>
            <person name="Davidsen T.M."/>
            <person name="Wayne K.J."/>
            <person name="Tettelin H."/>
            <person name="Glass J.I."/>
            <person name="Rusch D."/>
            <person name="Podicherti R."/>
            <person name="Tsui H.-C.T."/>
            <person name="Winkler M.E."/>
        </authorList>
    </citation>
    <scope>NUCLEOTIDE SEQUENCE</scope>
</reference>
<dbReference type="Gene3D" id="3.40.50.720">
    <property type="entry name" value="NAD(P)-binding Rossmann-like Domain"/>
    <property type="match status" value="1"/>
</dbReference>
<evidence type="ECO:0000256" key="2">
    <source>
        <dbReference type="ARBA" id="ARBA00023002"/>
    </source>
</evidence>
<dbReference type="InterPro" id="IPR036291">
    <property type="entry name" value="NAD(P)-bd_dom_sf"/>
</dbReference>
<organism evidence="3">
    <name type="scientific">marine metagenome</name>
    <dbReference type="NCBI Taxonomy" id="408172"/>
    <lineage>
        <taxon>unclassified sequences</taxon>
        <taxon>metagenomes</taxon>
        <taxon>ecological metagenomes</taxon>
    </lineage>
</organism>
<evidence type="ECO:0000256" key="1">
    <source>
        <dbReference type="ARBA" id="ARBA00006484"/>
    </source>
</evidence>
<dbReference type="PRINTS" id="PR00081">
    <property type="entry name" value="GDHRDH"/>
</dbReference>
<dbReference type="CDD" id="cd05233">
    <property type="entry name" value="SDR_c"/>
    <property type="match status" value="1"/>
</dbReference>
<dbReference type="AlphaFoldDB" id="A0A382N4F4"/>
<sequence>MLLEGKVALITGSASGIGRATAKLFAAQGAKIVVADINKPGGENTVSDIIDGGGEALFVETDLAKMEDVKSMIDTAMTSFGRLDVIHSNAAAYDMGTATEITEDQWDRTISTCLKATWMIAHHAVPLMLTSGGGTFVITGSVHAIRGYPGYAPYQAAKGGLLAMTRSLAADCAPTIRVNIILPGAVETEIWGETTQEERDRIAEMCILKRNGRPEDIANVALFLASDMSSYMTGAHIVVDGGFSSVMQMPETE</sequence>
<dbReference type="Pfam" id="PF13561">
    <property type="entry name" value="adh_short_C2"/>
    <property type="match status" value="1"/>
</dbReference>
<dbReference type="PANTHER" id="PTHR24321">
    <property type="entry name" value="DEHYDROGENASES, SHORT CHAIN"/>
    <property type="match status" value="1"/>
</dbReference>
<dbReference type="GO" id="GO:0016491">
    <property type="term" value="F:oxidoreductase activity"/>
    <property type="evidence" value="ECO:0007669"/>
    <property type="project" value="UniProtKB-KW"/>
</dbReference>
<gene>
    <name evidence="3" type="ORF">METZ01_LOCUS308887</name>
</gene>
<keyword evidence="2" id="KW-0560">Oxidoreductase</keyword>
<protein>
    <submittedName>
        <fullName evidence="3">Uncharacterized protein</fullName>
    </submittedName>
</protein>
<dbReference type="NCBIfam" id="NF005559">
    <property type="entry name" value="PRK07231.1"/>
    <property type="match status" value="1"/>
</dbReference>
<name>A0A382N4F4_9ZZZZ</name>
<dbReference type="FunFam" id="3.40.50.720:FF:000084">
    <property type="entry name" value="Short-chain dehydrogenase reductase"/>
    <property type="match status" value="1"/>
</dbReference>
<evidence type="ECO:0000313" key="3">
    <source>
        <dbReference type="EMBL" id="SVC56033.1"/>
    </source>
</evidence>
<proteinExistence type="inferred from homology"/>
<dbReference type="EMBL" id="UINC01097927">
    <property type="protein sequence ID" value="SVC56033.1"/>
    <property type="molecule type" value="Genomic_DNA"/>
</dbReference>
<dbReference type="InterPro" id="IPR002347">
    <property type="entry name" value="SDR_fam"/>
</dbReference>
<comment type="similarity">
    <text evidence="1">Belongs to the short-chain dehydrogenases/reductases (SDR) family.</text>
</comment>
<accession>A0A382N4F4</accession>
<dbReference type="PANTHER" id="PTHR24321:SF11">
    <property type="entry name" value="BLR0893 PROTEIN"/>
    <property type="match status" value="1"/>
</dbReference>
<dbReference type="SUPFAM" id="SSF51735">
    <property type="entry name" value="NAD(P)-binding Rossmann-fold domains"/>
    <property type="match status" value="1"/>
</dbReference>